<reference evidence="3" key="2">
    <citation type="journal article" date="2010" name="Genome Res.">
        <title>Population genomic sequencing of Coccidioides fungi reveals recent hybridization and transposon control.</title>
        <authorList>
            <person name="Neafsey D.E."/>
            <person name="Barker B.M."/>
            <person name="Sharpton T.J."/>
            <person name="Stajich J.E."/>
            <person name="Park D.J."/>
            <person name="Whiston E."/>
            <person name="Hung C.-Y."/>
            <person name="McMahan C."/>
            <person name="White J."/>
            <person name="Sykes S."/>
            <person name="Heiman D."/>
            <person name="Young S."/>
            <person name="Zeng Q."/>
            <person name="Abouelleil A."/>
            <person name="Aftuck L."/>
            <person name="Bessette D."/>
            <person name="Brown A."/>
            <person name="FitzGerald M."/>
            <person name="Lui A."/>
            <person name="Macdonald J.P."/>
            <person name="Priest M."/>
            <person name="Orbach M.J."/>
            <person name="Galgiani J.N."/>
            <person name="Kirkland T.N."/>
            <person name="Cole G.T."/>
            <person name="Birren B.W."/>
            <person name="Henn M.R."/>
            <person name="Taylor J.W."/>
            <person name="Rounsley S.D."/>
        </authorList>
    </citation>
    <scope>GENOME REANNOTATION</scope>
    <source>
        <strain evidence="3">RS</strain>
    </source>
</reference>
<feature type="compositionally biased region" description="Polar residues" evidence="1">
    <location>
        <begin position="32"/>
        <end position="52"/>
    </location>
</feature>
<dbReference type="KEGG" id="cim:CIMG_13643"/>
<gene>
    <name evidence="2" type="ORF">CIMG_13643</name>
</gene>
<reference evidence="3" key="1">
    <citation type="journal article" date="2009" name="Genome Res.">
        <title>Comparative genomic analyses of the human fungal pathogens Coccidioides and their relatives.</title>
        <authorList>
            <person name="Sharpton T.J."/>
            <person name="Stajich J.E."/>
            <person name="Rounsley S.D."/>
            <person name="Gardner M.J."/>
            <person name="Wortman J.R."/>
            <person name="Jordar V.S."/>
            <person name="Maiti R."/>
            <person name="Kodira C.D."/>
            <person name="Neafsey D.E."/>
            <person name="Zeng Q."/>
            <person name="Hung C.-Y."/>
            <person name="McMahan C."/>
            <person name="Muszewska A."/>
            <person name="Grynberg M."/>
            <person name="Mandel M.A."/>
            <person name="Kellner E.M."/>
            <person name="Barker B.M."/>
            <person name="Galgiani J.N."/>
            <person name="Orbach M.J."/>
            <person name="Kirkland T.N."/>
            <person name="Cole G.T."/>
            <person name="Henn M.R."/>
            <person name="Birren B.W."/>
            <person name="Taylor J.W."/>
        </authorList>
    </citation>
    <scope>NUCLEOTIDE SEQUENCE [LARGE SCALE GENOMIC DNA]</scope>
    <source>
        <strain evidence="3">RS</strain>
    </source>
</reference>
<sequence>MSNRHSEVICQEDRKEKASRLSQSPVLEDSCFQKQSRPLLSSPQVSTPTQTPQRERETSEQFSCLTDNSSDADTGYSGNHHQQSSTIGSLAAYSTLASDLDVDLDGWDHINNSVQRGSREHLLHRQQREIRWPCIQTRWSAEETTRLVQLWKRHSNNWALIKELDKDMPEPRLWNHTQVDLKDWMQNMKIGLMRRGNPVPDDYCQIRLGDRHLKSIARGRLRQQE</sequence>
<dbReference type="OrthoDB" id="5398572at2759"/>
<evidence type="ECO:0000256" key="1">
    <source>
        <dbReference type="SAM" id="MobiDB-lite"/>
    </source>
</evidence>
<dbReference type="SUPFAM" id="SSF46689">
    <property type="entry name" value="Homeodomain-like"/>
    <property type="match status" value="1"/>
</dbReference>
<proteinExistence type="predicted"/>
<organism evidence="2 3">
    <name type="scientific">Coccidioides immitis (strain RS)</name>
    <name type="common">Valley fever fungus</name>
    <dbReference type="NCBI Taxonomy" id="246410"/>
    <lineage>
        <taxon>Eukaryota</taxon>
        <taxon>Fungi</taxon>
        <taxon>Dikarya</taxon>
        <taxon>Ascomycota</taxon>
        <taxon>Pezizomycotina</taxon>
        <taxon>Eurotiomycetes</taxon>
        <taxon>Eurotiomycetidae</taxon>
        <taxon>Onygenales</taxon>
        <taxon>Onygenaceae</taxon>
        <taxon>Coccidioides</taxon>
    </lineage>
</organism>
<protein>
    <recommendedName>
        <fullName evidence="4">Myb-like domain-containing protein</fullName>
    </recommendedName>
</protein>
<dbReference type="EMBL" id="GG704915">
    <property type="protein sequence ID" value="EAS30194.2"/>
    <property type="molecule type" value="Genomic_DNA"/>
</dbReference>
<dbReference type="GeneID" id="24165270"/>
<dbReference type="RefSeq" id="XP_001241777.2">
    <property type="nucleotide sequence ID" value="XM_001241776.2"/>
</dbReference>
<accession>A0A0E1RVM7</accession>
<dbReference type="VEuPathDB" id="FungiDB:CIMG_13643"/>
<keyword evidence="3" id="KW-1185">Reference proteome</keyword>
<dbReference type="OMA" id="DYCQIRL"/>
<dbReference type="Gene3D" id="1.10.10.60">
    <property type="entry name" value="Homeodomain-like"/>
    <property type="match status" value="1"/>
</dbReference>
<feature type="compositionally biased region" description="Basic and acidic residues" evidence="1">
    <location>
        <begin position="1"/>
        <end position="19"/>
    </location>
</feature>
<feature type="compositionally biased region" description="Polar residues" evidence="1">
    <location>
        <begin position="60"/>
        <end position="83"/>
    </location>
</feature>
<dbReference type="Proteomes" id="UP000001261">
    <property type="component" value="Unassembled WGS sequence"/>
</dbReference>
<evidence type="ECO:0008006" key="4">
    <source>
        <dbReference type="Google" id="ProtNLM"/>
    </source>
</evidence>
<dbReference type="InParanoid" id="A0A0E1RVM7"/>
<dbReference type="STRING" id="246410.A0A0E1RVM7"/>
<evidence type="ECO:0000313" key="3">
    <source>
        <dbReference type="Proteomes" id="UP000001261"/>
    </source>
</evidence>
<dbReference type="AlphaFoldDB" id="A0A0E1RVM7"/>
<feature type="region of interest" description="Disordered" evidence="1">
    <location>
        <begin position="1"/>
        <end position="83"/>
    </location>
</feature>
<evidence type="ECO:0000313" key="2">
    <source>
        <dbReference type="EMBL" id="EAS30194.2"/>
    </source>
</evidence>
<dbReference type="InterPro" id="IPR009057">
    <property type="entry name" value="Homeodomain-like_sf"/>
</dbReference>
<name>A0A0E1RVM7_COCIM</name>